<evidence type="ECO:0000256" key="1">
    <source>
        <dbReference type="SAM" id="MobiDB-lite"/>
    </source>
</evidence>
<organism evidence="2">
    <name type="scientific">Timema cristinae</name>
    <name type="common">Walking stick</name>
    <dbReference type="NCBI Taxonomy" id="61476"/>
    <lineage>
        <taxon>Eukaryota</taxon>
        <taxon>Metazoa</taxon>
        <taxon>Ecdysozoa</taxon>
        <taxon>Arthropoda</taxon>
        <taxon>Hexapoda</taxon>
        <taxon>Insecta</taxon>
        <taxon>Pterygota</taxon>
        <taxon>Neoptera</taxon>
        <taxon>Polyneoptera</taxon>
        <taxon>Phasmatodea</taxon>
        <taxon>Timematodea</taxon>
        <taxon>Timematoidea</taxon>
        <taxon>Timematidae</taxon>
        <taxon>Timema</taxon>
    </lineage>
</organism>
<reference evidence="2" key="1">
    <citation type="submission" date="2020-11" db="EMBL/GenBank/DDBJ databases">
        <authorList>
            <person name="Tran Van P."/>
        </authorList>
    </citation>
    <scope>NUCLEOTIDE SEQUENCE</scope>
</reference>
<accession>A0A7R9CN21</accession>
<gene>
    <name evidence="2" type="ORF">TCEB3V08_LOCUS5071</name>
</gene>
<sequence length="97" mass="11282">MARCMDVVEAKGICNDKKVWRKLVRLDSDIIKQPNVTLRVLILQYIPPKLRNSQGSTQDFEPDLAEPPKKANRKEGTPELRDYEQKEVKVQQKQSDF</sequence>
<protein>
    <submittedName>
        <fullName evidence="2">Uncharacterized protein</fullName>
    </submittedName>
</protein>
<dbReference type="AlphaFoldDB" id="A0A7R9CN21"/>
<proteinExistence type="predicted"/>
<feature type="region of interest" description="Disordered" evidence="1">
    <location>
        <begin position="50"/>
        <end position="97"/>
    </location>
</feature>
<name>A0A7R9CN21_TIMCR</name>
<evidence type="ECO:0000313" key="2">
    <source>
        <dbReference type="EMBL" id="CAD7399538.1"/>
    </source>
</evidence>
<feature type="compositionally biased region" description="Basic and acidic residues" evidence="1">
    <location>
        <begin position="66"/>
        <end position="97"/>
    </location>
</feature>
<dbReference type="EMBL" id="OC317880">
    <property type="protein sequence ID" value="CAD7399538.1"/>
    <property type="molecule type" value="Genomic_DNA"/>
</dbReference>